<dbReference type="OMA" id="QSTFERN"/>
<feature type="region of interest" description="Disordered" evidence="1">
    <location>
        <begin position="261"/>
        <end position="422"/>
    </location>
</feature>
<feature type="compositionally biased region" description="Low complexity" evidence="1">
    <location>
        <begin position="165"/>
        <end position="189"/>
    </location>
</feature>
<feature type="compositionally biased region" description="Low complexity" evidence="1">
    <location>
        <begin position="94"/>
        <end position="103"/>
    </location>
</feature>
<feature type="compositionally biased region" description="Polar residues" evidence="1">
    <location>
        <begin position="208"/>
        <end position="234"/>
    </location>
</feature>
<dbReference type="AlphaFoldDB" id="Q22Z89"/>
<gene>
    <name evidence="2" type="ORF">TTHERM_00112820</name>
</gene>
<evidence type="ECO:0000256" key="1">
    <source>
        <dbReference type="SAM" id="MobiDB-lite"/>
    </source>
</evidence>
<protein>
    <submittedName>
        <fullName evidence="2">Uncharacterized protein</fullName>
    </submittedName>
</protein>
<feature type="compositionally biased region" description="Basic and acidic residues" evidence="1">
    <location>
        <begin position="382"/>
        <end position="392"/>
    </location>
</feature>
<proteinExistence type="predicted"/>
<organism evidence="2 3">
    <name type="scientific">Tetrahymena thermophila (strain SB210)</name>
    <dbReference type="NCBI Taxonomy" id="312017"/>
    <lineage>
        <taxon>Eukaryota</taxon>
        <taxon>Sar</taxon>
        <taxon>Alveolata</taxon>
        <taxon>Ciliophora</taxon>
        <taxon>Intramacronucleata</taxon>
        <taxon>Oligohymenophorea</taxon>
        <taxon>Hymenostomatida</taxon>
        <taxon>Tetrahymenina</taxon>
        <taxon>Tetrahymenidae</taxon>
        <taxon>Tetrahymena</taxon>
    </lineage>
</organism>
<reference evidence="3" key="1">
    <citation type="journal article" date="2006" name="PLoS Biol.">
        <title>Macronuclear genome sequence of the ciliate Tetrahymena thermophila, a model eukaryote.</title>
        <authorList>
            <person name="Eisen J.A."/>
            <person name="Coyne R.S."/>
            <person name="Wu M."/>
            <person name="Wu D."/>
            <person name="Thiagarajan M."/>
            <person name="Wortman J.R."/>
            <person name="Badger J.H."/>
            <person name="Ren Q."/>
            <person name="Amedeo P."/>
            <person name="Jones K.M."/>
            <person name="Tallon L.J."/>
            <person name="Delcher A.L."/>
            <person name="Salzberg S.L."/>
            <person name="Silva J.C."/>
            <person name="Haas B.J."/>
            <person name="Majoros W.H."/>
            <person name="Farzad M."/>
            <person name="Carlton J.M."/>
            <person name="Smith R.K. Jr."/>
            <person name="Garg J."/>
            <person name="Pearlman R.E."/>
            <person name="Karrer K.M."/>
            <person name="Sun L."/>
            <person name="Manning G."/>
            <person name="Elde N.C."/>
            <person name="Turkewitz A.P."/>
            <person name="Asai D.J."/>
            <person name="Wilkes D.E."/>
            <person name="Wang Y."/>
            <person name="Cai H."/>
            <person name="Collins K."/>
            <person name="Stewart B.A."/>
            <person name="Lee S.R."/>
            <person name="Wilamowska K."/>
            <person name="Weinberg Z."/>
            <person name="Ruzzo W.L."/>
            <person name="Wloga D."/>
            <person name="Gaertig J."/>
            <person name="Frankel J."/>
            <person name="Tsao C.-C."/>
            <person name="Gorovsky M.A."/>
            <person name="Keeling P.J."/>
            <person name="Waller R.F."/>
            <person name="Patron N.J."/>
            <person name="Cherry J.M."/>
            <person name="Stover N.A."/>
            <person name="Krieger C.J."/>
            <person name="del Toro C."/>
            <person name="Ryder H.F."/>
            <person name="Williamson S.C."/>
            <person name="Barbeau R.A."/>
            <person name="Hamilton E.P."/>
            <person name="Orias E."/>
        </authorList>
    </citation>
    <scope>NUCLEOTIDE SEQUENCE [LARGE SCALE GENOMIC DNA]</scope>
    <source>
        <strain evidence="3">SB210</strain>
    </source>
</reference>
<accession>Q22Z89</accession>
<feature type="compositionally biased region" description="Basic and acidic residues" evidence="1">
    <location>
        <begin position="190"/>
        <end position="207"/>
    </location>
</feature>
<keyword evidence="3" id="KW-1185">Reference proteome</keyword>
<name>Q22Z89_TETTS</name>
<sequence>MASILKKAQQKNQKATKVTNLNALSQQEVIEDKIVPNIIEKKEVDTEQIDLTSIKPEKKVEEEPKQVEVVQQSQETFTWGETKEIDEQEALKAAELQQQAAQQTEKKDDGGKKVVKSWVPQKRGDESNVTATFDEEEMMPELNTENLNKKQEKKAPVIISRAEEPSSSSSNPPRFQNSNKGGFKQLELSEQQKKLLEIEERNKKEYKSATSGPITQAPSDTNGSLFSHSQSSQPPRFMNKKAADGANFVPLQKTDLELKQEEAQKRAEERLKEVKEQKIEISKGLVNPEDSEKREVNNTTEESASKPLRFVNSHKTNQGPNFKPLEVKEVKVPEVLENKKYLTKKEDKPQTNEKKEQRVERKKNQENKNSEDEDSEPEYDENGFKIVKEEKPKKRQYNNDSNKKKKDNKDQKTEQAEEVVQA</sequence>
<dbReference type="Proteomes" id="UP000009168">
    <property type="component" value="Unassembled WGS sequence"/>
</dbReference>
<dbReference type="KEGG" id="tet:TTHERM_00112820"/>
<dbReference type="GeneID" id="7843543"/>
<feature type="compositionally biased region" description="Basic and acidic residues" evidence="1">
    <location>
        <begin position="261"/>
        <end position="281"/>
    </location>
</feature>
<dbReference type="InParanoid" id="Q22Z89"/>
<dbReference type="RefSeq" id="XP_001010677.2">
    <property type="nucleotide sequence ID" value="XM_001010677.3"/>
</dbReference>
<evidence type="ECO:0000313" key="3">
    <source>
        <dbReference type="Proteomes" id="UP000009168"/>
    </source>
</evidence>
<feature type="compositionally biased region" description="Basic and acidic residues" evidence="1">
    <location>
        <begin position="55"/>
        <end position="66"/>
    </location>
</feature>
<feature type="compositionally biased region" description="Basic and acidic residues" evidence="1">
    <location>
        <begin position="325"/>
        <end position="370"/>
    </location>
</feature>
<evidence type="ECO:0000313" key="2">
    <source>
        <dbReference type="EMBL" id="EAR90432.2"/>
    </source>
</evidence>
<dbReference type="HOGENOM" id="CLU_651345_0_0_1"/>
<feature type="compositionally biased region" description="Acidic residues" evidence="1">
    <location>
        <begin position="371"/>
        <end position="381"/>
    </location>
</feature>
<feature type="region of interest" description="Disordered" evidence="1">
    <location>
        <begin position="94"/>
        <end position="248"/>
    </location>
</feature>
<feature type="region of interest" description="Disordered" evidence="1">
    <location>
        <begin position="55"/>
        <end position="74"/>
    </location>
</feature>
<dbReference type="EMBL" id="GG662798">
    <property type="protein sequence ID" value="EAR90432.2"/>
    <property type="molecule type" value="Genomic_DNA"/>
</dbReference>